<evidence type="ECO:0000313" key="2">
    <source>
        <dbReference type="Proteomes" id="UP000720189"/>
    </source>
</evidence>
<dbReference type="GeneID" id="70220728"/>
<comment type="caution">
    <text evidence="1">The sequence shown here is derived from an EMBL/GenBank/DDBJ whole genome shotgun (WGS) entry which is preliminary data.</text>
</comment>
<evidence type="ECO:0000313" key="1">
    <source>
        <dbReference type="EMBL" id="KAH7231280.1"/>
    </source>
</evidence>
<protein>
    <submittedName>
        <fullName evidence="1">Uncharacterized protein</fullName>
    </submittedName>
</protein>
<sequence length="213" mass="25047">MTTSDEYFLEESASERFRSRTEYQSTWLEIFRDLDWLDSILSTTNLIPALVGWDMQYMQPESKLEQPPLIALALAKPTKEKVGLDHDLERFLSTLHDHQYHEHLWIVEFPKFNLYIGCIVKPRQLYLMDMHDATCLLQPDSTDTPPNHKTLVLYYDQDKARCFPLSLDVEFDRGCHIWILDRDRMLLVLSVTDSVGYENWAQEDTRGKTTTVQ</sequence>
<dbReference type="EMBL" id="JAGMUX010000021">
    <property type="protein sequence ID" value="KAH7231280.1"/>
    <property type="molecule type" value="Genomic_DNA"/>
</dbReference>
<gene>
    <name evidence="1" type="ORF">BKA55DRAFT_545014</name>
</gene>
<proteinExistence type="predicted"/>
<keyword evidence="2" id="KW-1185">Reference proteome</keyword>
<dbReference type="RefSeq" id="XP_046043389.1">
    <property type="nucleotide sequence ID" value="XM_046190774.1"/>
</dbReference>
<organism evidence="1 2">
    <name type="scientific">Fusarium redolens</name>
    <dbReference type="NCBI Taxonomy" id="48865"/>
    <lineage>
        <taxon>Eukaryota</taxon>
        <taxon>Fungi</taxon>
        <taxon>Dikarya</taxon>
        <taxon>Ascomycota</taxon>
        <taxon>Pezizomycotina</taxon>
        <taxon>Sordariomycetes</taxon>
        <taxon>Hypocreomycetidae</taxon>
        <taxon>Hypocreales</taxon>
        <taxon>Nectriaceae</taxon>
        <taxon>Fusarium</taxon>
        <taxon>Fusarium redolens species complex</taxon>
    </lineage>
</organism>
<reference evidence="1" key="1">
    <citation type="journal article" date="2021" name="Nat. Commun.">
        <title>Genetic determinants of endophytism in the Arabidopsis root mycobiome.</title>
        <authorList>
            <person name="Mesny F."/>
            <person name="Miyauchi S."/>
            <person name="Thiergart T."/>
            <person name="Pickel B."/>
            <person name="Atanasova L."/>
            <person name="Karlsson M."/>
            <person name="Huettel B."/>
            <person name="Barry K.W."/>
            <person name="Haridas S."/>
            <person name="Chen C."/>
            <person name="Bauer D."/>
            <person name="Andreopoulos W."/>
            <person name="Pangilinan J."/>
            <person name="LaButti K."/>
            <person name="Riley R."/>
            <person name="Lipzen A."/>
            <person name="Clum A."/>
            <person name="Drula E."/>
            <person name="Henrissat B."/>
            <person name="Kohler A."/>
            <person name="Grigoriev I.V."/>
            <person name="Martin F.M."/>
            <person name="Hacquard S."/>
        </authorList>
    </citation>
    <scope>NUCLEOTIDE SEQUENCE</scope>
    <source>
        <strain evidence="1">MPI-CAGE-AT-0023</strain>
    </source>
</reference>
<accession>A0A9P9G116</accession>
<name>A0A9P9G116_FUSRE</name>
<dbReference type="Proteomes" id="UP000720189">
    <property type="component" value="Unassembled WGS sequence"/>
</dbReference>
<dbReference type="AlphaFoldDB" id="A0A9P9G116"/>
<dbReference type="OrthoDB" id="4977773at2759"/>